<dbReference type="InterPro" id="IPR051417">
    <property type="entry name" value="SDr/BOS_complex"/>
</dbReference>
<dbReference type="InterPro" id="IPR013783">
    <property type="entry name" value="Ig-like_fold"/>
</dbReference>
<dbReference type="Proteomes" id="UP001526143">
    <property type="component" value="Unassembled WGS sequence"/>
</dbReference>
<gene>
    <name evidence="6" type="ORF">OGM63_28245</name>
</gene>
<keyword evidence="3" id="KW-0732">Signal</keyword>
<protein>
    <recommendedName>
        <fullName evidence="8">SD-repeat containing protein B domain-containing protein</fullName>
    </recommendedName>
</protein>
<evidence type="ECO:0000313" key="6">
    <source>
        <dbReference type="EMBL" id="MCV3217353.1"/>
    </source>
</evidence>
<dbReference type="InterPro" id="IPR033764">
    <property type="entry name" value="Sdr_B"/>
</dbReference>
<keyword evidence="7" id="KW-1185">Reference proteome</keyword>
<evidence type="ECO:0000259" key="4">
    <source>
        <dbReference type="Pfam" id="PF17210"/>
    </source>
</evidence>
<comment type="subcellular location">
    <subcellularLocation>
        <location evidence="1">Secreted</location>
    </subcellularLocation>
</comment>
<keyword evidence="2" id="KW-0964">Secreted</keyword>
<dbReference type="Gene3D" id="2.60.40.10">
    <property type="entry name" value="Immunoglobulins"/>
    <property type="match status" value="2"/>
</dbReference>
<dbReference type="EMBL" id="JAOWRF010000405">
    <property type="protein sequence ID" value="MCV3217353.1"/>
    <property type="molecule type" value="Genomic_DNA"/>
</dbReference>
<evidence type="ECO:0000259" key="5">
    <source>
        <dbReference type="Pfam" id="PF25564"/>
    </source>
</evidence>
<dbReference type="InterPro" id="IPR057693">
    <property type="entry name" value="DUF7933"/>
</dbReference>
<feature type="domain" description="SD-repeat containing protein B" evidence="4">
    <location>
        <begin position="441"/>
        <end position="525"/>
    </location>
</feature>
<name>A0ABT3B7J4_9CYAN</name>
<accession>A0ABT3B7J4</accession>
<organism evidence="6 7">
    <name type="scientific">Plectonema radiosum NIES-515</name>
    <dbReference type="NCBI Taxonomy" id="2986073"/>
    <lineage>
        <taxon>Bacteria</taxon>
        <taxon>Bacillati</taxon>
        <taxon>Cyanobacteriota</taxon>
        <taxon>Cyanophyceae</taxon>
        <taxon>Oscillatoriophycideae</taxon>
        <taxon>Oscillatoriales</taxon>
        <taxon>Microcoleaceae</taxon>
        <taxon>Plectonema</taxon>
    </lineage>
</organism>
<dbReference type="RefSeq" id="WP_263749058.1">
    <property type="nucleotide sequence ID" value="NZ_JAOWRF010000405.1"/>
</dbReference>
<evidence type="ECO:0000313" key="7">
    <source>
        <dbReference type="Proteomes" id="UP001526143"/>
    </source>
</evidence>
<evidence type="ECO:0000256" key="3">
    <source>
        <dbReference type="ARBA" id="ARBA00022729"/>
    </source>
</evidence>
<proteinExistence type="predicted"/>
<evidence type="ECO:0000256" key="2">
    <source>
        <dbReference type="ARBA" id="ARBA00022525"/>
    </source>
</evidence>
<dbReference type="Pfam" id="PF25564">
    <property type="entry name" value="DUF7933"/>
    <property type="match status" value="1"/>
</dbReference>
<dbReference type="PANTHER" id="PTHR23303">
    <property type="entry name" value="CARBOXYPEPTIDASE REGULATORY REGION-CONTAINING"/>
    <property type="match status" value="1"/>
</dbReference>
<feature type="domain" description="DUF7933" evidence="5">
    <location>
        <begin position="301"/>
        <end position="429"/>
    </location>
</feature>
<sequence length="1116" mass="115348">MKSLFKNLKAIAQPAGKSIPGMSVSLCTSLLTISASVGIGVTFNPERSLAGACAGVYSSRSGVPTTSQSQIGYYNSISKSYVNVATYNGGGNINAIASQPSTGNLFFVNRLTGKTVVYDVNTGSQTTLTGTLPAPTTTIIGATFDSSGKLYVYYSNRTLIEVNPATGSQTGSTIAISGIPGNNDSASRTTNGDIAIGTDGVLYAVGDTSSNAGSYTSQLYSIAVSGTTATATPVNGSNLITGVSGAAVNGLAIDPSTNKFYISTNNGTYELDFATKAGTLLTNAVGTNDLAACGSPKPDLPTINKAFSPDTVTGIPATSTLTLTLGNTNSVPIYLIQALTDNFQSGLTVSTPNGLSGTCTTIPGNTVTATAGSGLISLNDGFKIPAGGCTVSVNVTANSAATYTNNIPAGALKTFVGDNANAASSTLLVATITTSTVSGTLYQDTNPQDDTFNNGEPTLPANVTVTLYQDTNNNNVINTGEQIATTTTNASGQYTFTNVTNGNYKIKVDTSDTDIPAGYTLGTPNDTAITVSGANVSNINFGFDSPPPTPISSGYCESPYNEVYSGQTGNKIFAVHGLTGATIQLTGSAIASTVNSLAADHNNHLVYYAEGTSVYAWDAINNTHITITNNIRSFNSSLPTNSTLLSAGGAAFYNGSLYLGVDPPQAGVFEIYKVNFVPGSNGRTIQSVTPLNINGAGKANGQLNDGDWGDFIISDNGVILGSSGGTAKYWSFDLNSNTFTDLVDNIPQSSQLAKDGTGRLWAFRNGTSSVVEIQIVGNAIQTVGTPNSTSPHSSADAGECVTGLSSIGDRVFNDTDGDGVEDAGEGGFANVTVALYRDINGNGVIDATDPQLAIQTTDANGNYDFTGLIFGNYIVKVTDTNQVLTGKTITTGTNTKAVNLPTGIQDFNNADFGFNQPVASNPNVVLVKRITTINGSSFTDLIDGVKDANSPNYVPEPHDIDDNNTNWASNYLQGLLNGGTVRPKDEVEYTIYYLSAGDTTANNVLICDRVPDNATFIPTAFNSFPTKNTTGLPGGDRGIIWQNNGATESLTNTSDDDTAEYLSPGVDPTIKYPGIKCDGSNTNGVVVVKLGNLPNATAPGTPIGSYGFIRFRGKVK</sequence>
<comment type="caution">
    <text evidence="6">The sequence shown here is derived from an EMBL/GenBank/DDBJ whole genome shotgun (WGS) entry which is preliminary data.</text>
</comment>
<dbReference type="Pfam" id="PF17210">
    <property type="entry name" value="SdrD_B"/>
    <property type="match status" value="2"/>
</dbReference>
<feature type="domain" description="SD-repeat containing protein B" evidence="4">
    <location>
        <begin position="806"/>
        <end position="887"/>
    </location>
</feature>
<evidence type="ECO:0008006" key="8">
    <source>
        <dbReference type="Google" id="ProtNLM"/>
    </source>
</evidence>
<dbReference type="SUPFAM" id="SSF63829">
    <property type="entry name" value="Calcium-dependent phosphotriesterase"/>
    <property type="match status" value="2"/>
</dbReference>
<reference evidence="6 7" key="1">
    <citation type="submission" date="2022-10" db="EMBL/GenBank/DDBJ databases">
        <title>Identification of biosynthetic pathway for the production of the potent trypsin inhibitor radiosumin.</title>
        <authorList>
            <person name="Fewer D.P."/>
            <person name="Delbaje E."/>
            <person name="Ouyang X."/>
            <person name="Agostino P.D."/>
            <person name="Wahlsten M."/>
            <person name="Jokela J."/>
            <person name="Permi P."/>
            <person name="Haapaniemi E."/>
            <person name="Koistinen H."/>
        </authorList>
    </citation>
    <scope>NUCLEOTIDE SEQUENCE [LARGE SCALE GENOMIC DNA]</scope>
    <source>
        <strain evidence="6 7">NIES-515</strain>
    </source>
</reference>
<evidence type="ECO:0000256" key="1">
    <source>
        <dbReference type="ARBA" id="ARBA00004613"/>
    </source>
</evidence>
<dbReference type="SUPFAM" id="SSF117074">
    <property type="entry name" value="Hypothetical protein PA1324"/>
    <property type="match status" value="2"/>
</dbReference>